<name>A0A7X6MHS6_9ACTN</name>
<evidence type="ECO:0000313" key="1">
    <source>
        <dbReference type="EMBL" id="NKY99690.1"/>
    </source>
</evidence>
<reference evidence="1 2" key="1">
    <citation type="submission" date="2020-04" db="EMBL/GenBank/DDBJ databases">
        <title>MicrobeNet Type strains.</title>
        <authorList>
            <person name="Nicholson A.C."/>
        </authorList>
    </citation>
    <scope>NUCLEOTIDE SEQUENCE [LARGE SCALE GENOMIC DNA]</scope>
    <source>
        <strain evidence="1 2">ATCC 23612</strain>
    </source>
</reference>
<dbReference type="InterPro" id="IPR036170">
    <property type="entry name" value="YezG-like_sf"/>
</dbReference>
<gene>
    <name evidence="1" type="ORF">HGB44_18765</name>
</gene>
<dbReference type="SUPFAM" id="SSF160424">
    <property type="entry name" value="BH3703-like"/>
    <property type="match status" value="1"/>
</dbReference>
<dbReference type="AlphaFoldDB" id="A0A7X6MHS6"/>
<comment type="caution">
    <text evidence="1">The sequence shown here is derived from an EMBL/GenBank/DDBJ whole genome shotgun (WGS) entry which is preliminary data.</text>
</comment>
<proteinExistence type="predicted"/>
<protein>
    <submittedName>
        <fullName evidence="1">Uncharacterized protein</fullName>
    </submittedName>
</protein>
<keyword evidence="2" id="KW-1185">Reference proteome</keyword>
<dbReference type="Proteomes" id="UP000553209">
    <property type="component" value="Unassembled WGS sequence"/>
</dbReference>
<evidence type="ECO:0000313" key="2">
    <source>
        <dbReference type="Proteomes" id="UP000553209"/>
    </source>
</evidence>
<accession>A0A7X6MHS6</accession>
<dbReference type="EMBL" id="JAAXPG010000017">
    <property type="protein sequence ID" value="NKY99690.1"/>
    <property type="molecule type" value="Genomic_DNA"/>
</dbReference>
<sequence length="71" mass="8583">MYQDSKGAWFSLTYKILQSGQYNVHFNYDERPSFLFPPSPEEYAADLEEFPRDPEHIPEWLREELRKAEQD</sequence>
<organism evidence="1 2">
    <name type="scientific">Nocardiopsis alborubida</name>
    <dbReference type="NCBI Taxonomy" id="146802"/>
    <lineage>
        <taxon>Bacteria</taxon>
        <taxon>Bacillati</taxon>
        <taxon>Actinomycetota</taxon>
        <taxon>Actinomycetes</taxon>
        <taxon>Streptosporangiales</taxon>
        <taxon>Nocardiopsidaceae</taxon>
        <taxon>Nocardiopsis</taxon>
    </lineage>
</organism>